<dbReference type="STRING" id="930991.A0A0D0C3M5"/>
<dbReference type="InParanoid" id="A0A0D0C3M5"/>
<protein>
    <submittedName>
        <fullName evidence="1">Uncharacterized protein</fullName>
    </submittedName>
</protein>
<evidence type="ECO:0000313" key="1">
    <source>
        <dbReference type="EMBL" id="KIK77772.1"/>
    </source>
</evidence>
<dbReference type="Proteomes" id="UP000054538">
    <property type="component" value="Unassembled WGS sequence"/>
</dbReference>
<sequence>MVEAWANRHSKNIPELEHAPTIPSIISAFISTLTGSYSGSTVSNYINSMRVWHTVHGLEWALNDNETDALLKVASSLAPPQSKRPPHEPYTVNMLVSIRSHLNLTSPLHAAVFACLTTAFYTTACIGELTIKTLPSFNPLHHIKPSDVRTEWDCQGNVVTNFHLPRLKLAPEGKDINWAKQNGPLDPHEAFDNHLKVNSPLPMDHFSPTVMEEITKLSPRANSSRPSQLP</sequence>
<reference evidence="2" key="2">
    <citation type="submission" date="2015-01" db="EMBL/GenBank/DDBJ databases">
        <title>Evolutionary Origins and Diversification of the Mycorrhizal Mutualists.</title>
        <authorList>
            <consortium name="DOE Joint Genome Institute"/>
            <consortium name="Mycorrhizal Genomics Consortium"/>
            <person name="Kohler A."/>
            <person name="Kuo A."/>
            <person name="Nagy L.G."/>
            <person name="Floudas D."/>
            <person name="Copeland A."/>
            <person name="Barry K.W."/>
            <person name="Cichocki N."/>
            <person name="Veneault-Fourrey C."/>
            <person name="LaButti K."/>
            <person name="Lindquist E.A."/>
            <person name="Lipzen A."/>
            <person name="Lundell T."/>
            <person name="Morin E."/>
            <person name="Murat C."/>
            <person name="Riley R."/>
            <person name="Ohm R."/>
            <person name="Sun H."/>
            <person name="Tunlid A."/>
            <person name="Henrissat B."/>
            <person name="Grigoriev I.V."/>
            <person name="Hibbett D.S."/>
            <person name="Martin F."/>
        </authorList>
    </citation>
    <scope>NUCLEOTIDE SEQUENCE [LARGE SCALE GENOMIC DNA]</scope>
    <source>
        <strain evidence="2">Ve08.2h10</strain>
    </source>
</reference>
<gene>
    <name evidence="1" type="ORF">PAXRUDRAFT_17277</name>
</gene>
<keyword evidence="2" id="KW-1185">Reference proteome</keyword>
<proteinExistence type="predicted"/>
<dbReference type="AlphaFoldDB" id="A0A0D0C3M5"/>
<dbReference type="OrthoDB" id="2682516at2759"/>
<dbReference type="HOGENOM" id="CLU_003292_7_0_1"/>
<name>A0A0D0C3M5_9AGAM</name>
<dbReference type="EMBL" id="KN826839">
    <property type="protein sequence ID" value="KIK77772.1"/>
    <property type="molecule type" value="Genomic_DNA"/>
</dbReference>
<accession>A0A0D0C3M5</accession>
<evidence type="ECO:0000313" key="2">
    <source>
        <dbReference type="Proteomes" id="UP000054538"/>
    </source>
</evidence>
<organism evidence="1 2">
    <name type="scientific">Paxillus rubicundulus Ve08.2h10</name>
    <dbReference type="NCBI Taxonomy" id="930991"/>
    <lineage>
        <taxon>Eukaryota</taxon>
        <taxon>Fungi</taxon>
        <taxon>Dikarya</taxon>
        <taxon>Basidiomycota</taxon>
        <taxon>Agaricomycotina</taxon>
        <taxon>Agaricomycetes</taxon>
        <taxon>Agaricomycetidae</taxon>
        <taxon>Boletales</taxon>
        <taxon>Paxilineae</taxon>
        <taxon>Paxillaceae</taxon>
        <taxon>Paxillus</taxon>
    </lineage>
</organism>
<reference evidence="1 2" key="1">
    <citation type="submission" date="2014-04" db="EMBL/GenBank/DDBJ databases">
        <authorList>
            <consortium name="DOE Joint Genome Institute"/>
            <person name="Kuo A."/>
            <person name="Kohler A."/>
            <person name="Jargeat P."/>
            <person name="Nagy L.G."/>
            <person name="Floudas D."/>
            <person name="Copeland A."/>
            <person name="Barry K.W."/>
            <person name="Cichocki N."/>
            <person name="Veneault-Fourrey C."/>
            <person name="LaButti K."/>
            <person name="Lindquist E.A."/>
            <person name="Lipzen A."/>
            <person name="Lundell T."/>
            <person name="Morin E."/>
            <person name="Murat C."/>
            <person name="Sun H."/>
            <person name="Tunlid A."/>
            <person name="Henrissat B."/>
            <person name="Grigoriev I.V."/>
            <person name="Hibbett D.S."/>
            <person name="Martin F."/>
            <person name="Nordberg H.P."/>
            <person name="Cantor M.N."/>
            <person name="Hua S.X."/>
        </authorList>
    </citation>
    <scope>NUCLEOTIDE SEQUENCE [LARGE SCALE GENOMIC DNA]</scope>
    <source>
        <strain evidence="1 2">Ve08.2h10</strain>
    </source>
</reference>